<proteinExistence type="predicted"/>
<feature type="non-terminal residue" evidence="1">
    <location>
        <position position="1"/>
    </location>
</feature>
<organism evidence="1">
    <name type="scientific">marine sediment metagenome</name>
    <dbReference type="NCBI Taxonomy" id="412755"/>
    <lineage>
        <taxon>unclassified sequences</taxon>
        <taxon>metagenomes</taxon>
        <taxon>ecological metagenomes</taxon>
    </lineage>
</organism>
<accession>X0SIH0</accession>
<comment type="caution">
    <text evidence="1">The sequence shown here is derived from an EMBL/GenBank/DDBJ whole genome shotgun (WGS) entry which is preliminary data.</text>
</comment>
<protein>
    <recommendedName>
        <fullName evidence="2">Transketolase</fullName>
    </recommendedName>
</protein>
<reference evidence="1" key="1">
    <citation type="journal article" date="2014" name="Front. Microbiol.">
        <title>High frequency of phylogenetically diverse reductive dehalogenase-homologous genes in deep subseafloor sedimentary metagenomes.</title>
        <authorList>
            <person name="Kawai M."/>
            <person name="Futagami T."/>
            <person name="Toyoda A."/>
            <person name="Takaki Y."/>
            <person name="Nishi S."/>
            <person name="Hori S."/>
            <person name="Arai W."/>
            <person name="Tsubouchi T."/>
            <person name="Morono Y."/>
            <person name="Uchiyama I."/>
            <person name="Ito T."/>
            <person name="Fujiyama A."/>
            <person name="Inagaki F."/>
            <person name="Takami H."/>
        </authorList>
    </citation>
    <scope>NUCLEOTIDE SEQUENCE</scope>
    <source>
        <strain evidence="1">Expedition CK06-06</strain>
    </source>
</reference>
<gene>
    <name evidence="1" type="ORF">S01H1_17875</name>
</gene>
<dbReference type="EMBL" id="BARS01009508">
    <property type="protein sequence ID" value="GAF75682.1"/>
    <property type="molecule type" value="Genomic_DNA"/>
</dbReference>
<evidence type="ECO:0000313" key="1">
    <source>
        <dbReference type="EMBL" id="GAF75682.1"/>
    </source>
</evidence>
<evidence type="ECO:0008006" key="2">
    <source>
        <dbReference type="Google" id="ProtNLM"/>
    </source>
</evidence>
<sequence>KGVSFMEGQLAWHYKSPDSEQLDEALRQLGAVV</sequence>
<dbReference type="AlphaFoldDB" id="X0SIH0"/>
<name>X0SIH0_9ZZZZ</name>